<dbReference type="GO" id="GO:0005886">
    <property type="term" value="C:plasma membrane"/>
    <property type="evidence" value="ECO:0000318"/>
    <property type="project" value="GO_Central"/>
</dbReference>
<protein>
    <submittedName>
        <fullName evidence="9">Leucine-rich repeat and immunoglobulin-like domain containing-NOGO receptor-interacting protein 4</fullName>
    </submittedName>
</protein>
<dbReference type="PROSITE" id="PS50835">
    <property type="entry name" value="IG_LIKE"/>
    <property type="match status" value="1"/>
</dbReference>
<keyword evidence="5" id="KW-1133">Transmembrane helix</keyword>
<dbReference type="FunFam" id="3.80.10.10:FF:001360">
    <property type="entry name" value="Uncharacterized protein"/>
    <property type="match status" value="1"/>
</dbReference>
<evidence type="ECO:0000256" key="4">
    <source>
        <dbReference type="ARBA" id="ARBA00023157"/>
    </source>
</evidence>
<keyword evidence="8" id="KW-1185">Reference proteome</keyword>
<dbReference type="GO" id="GO:0038023">
    <property type="term" value="F:signaling receptor activity"/>
    <property type="evidence" value="ECO:0000318"/>
    <property type="project" value="GO_Central"/>
</dbReference>
<reference evidence="8" key="1">
    <citation type="journal article" date="2020" name="Nat. Ecol. Evol.">
        <title>Deeply conserved synteny resolves early events in vertebrate evolution.</title>
        <authorList>
            <person name="Simakov O."/>
            <person name="Marletaz F."/>
            <person name="Yue J.X."/>
            <person name="O'Connell B."/>
            <person name="Jenkins J."/>
            <person name="Brandt A."/>
            <person name="Calef R."/>
            <person name="Tung C.H."/>
            <person name="Huang T.K."/>
            <person name="Schmutz J."/>
            <person name="Satoh N."/>
            <person name="Yu J.K."/>
            <person name="Putnam N.H."/>
            <person name="Green R.E."/>
            <person name="Rokhsar D.S."/>
        </authorList>
    </citation>
    <scope>NUCLEOTIDE SEQUENCE [LARGE SCALE GENOMIC DNA]</scope>
    <source>
        <strain evidence="8">S238N-H82</strain>
    </source>
</reference>
<dbReference type="InterPro" id="IPR007110">
    <property type="entry name" value="Ig-like_dom"/>
</dbReference>
<dbReference type="InterPro" id="IPR001611">
    <property type="entry name" value="Leu-rich_rpt"/>
</dbReference>
<evidence type="ECO:0000313" key="9">
    <source>
        <dbReference type="RefSeq" id="XP_035677289.1"/>
    </source>
</evidence>
<dbReference type="InterPro" id="IPR000483">
    <property type="entry name" value="Cys-rich_flank_reg_C"/>
</dbReference>
<dbReference type="SUPFAM" id="SSF48726">
    <property type="entry name" value="Immunoglobulin"/>
    <property type="match status" value="1"/>
</dbReference>
<keyword evidence="1" id="KW-0433">Leucine-rich repeat</keyword>
<evidence type="ECO:0000256" key="1">
    <source>
        <dbReference type="ARBA" id="ARBA00022614"/>
    </source>
</evidence>
<dbReference type="RefSeq" id="XP_035677289.1">
    <property type="nucleotide sequence ID" value="XM_035821396.1"/>
</dbReference>
<reference evidence="9" key="2">
    <citation type="submission" date="2025-08" db="UniProtKB">
        <authorList>
            <consortium name="RefSeq"/>
        </authorList>
    </citation>
    <scope>IDENTIFICATION</scope>
    <source>
        <strain evidence="9">S238N-H82</strain>
        <tissue evidence="9">Testes</tissue>
    </source>
</reference>
<gene>
    <name evidence="9" type="primary">LOC118416307</name>
</gene>
<dbReference type="SMART" id="SM00408">
    <property type="entry name" value="IGc2"/>
    <property type="match status" value="1"/>
</dbReference>
<dbReference type="PANTHER" id="PTHR24366">
    <property type="entry name" value="IG(IMMUNOGLOBULIN) AND LRR(LEUCINE RICH REPEAT) DOMAINS"/>
    <property type="match status" value="1"/>
</dbReference>
<dbReference type="SMART" id="SM00365">
    <property type="entry name" value="LRR_SD22"/>
    <property type="match status" value="7"/>
</dbReference>
<feature type="chain" id="PRO_5039926204" evidence="6">
    <location>
        <begin position="25"/>
        <end position="668"/>
    </location>
</feature>
<dbReference type="Pfam" id="PF00560">
    <property type="entry name" value="LRR_1"/>
    <property type="match status" value="1"/>
</dbReference>
<organism evidence="8 9">
    <name type="scientific">Branchiostoma floridae</name>
    <name type="common">Florida lancelet</name>
    <name type="synonym">Amphioxus</name>
    <dbReference type="NCBI Taxonomy" id="7739"/>
    <lineage>
        <taxon>Eukaryota</taxon>
        <taxon>Metazoa</taxon>
        <taxon>Chordata</taxon>
        <taxon>Cephalochordata</taxon>
        <taxon>Leptocardii</taxon>
        <taxon>Amphioxiformes</taxon>
        <taxon>Branchiostomatidae</taxon>
        <taxon>Branchiostoma</taxon>
    </lineage>
</organism>
<dbReference type="SMART" id="SM00082">
    <property type="entry name" value="LRRCT"/>
    <property type="match status" value="1"/>
</dbReference>
<dbReference type="PRINTS" id="PR00019">
    <property type="entry name" value="LEURICHRPT"/>
</dbReference>
<keyword evidence="3" id="KW-0677">Repeat</keyword>
<dbReference type="Gene3D" id="3.80.10.10">
    <property type="entry name" value="Ribonuclease Inhibitor"/>
    <property type="match status" value="3"/>
</dbReference>
<keyword evidence="5" id="KW-0472">Membrane</keyword>
<dbReference type="Pfam" id="PF13855">
    <property type="entry name" value="LRR_8"/>
    <property type="match status" value="3"/>
</dbReference>
<sequence length="668" mass="73372">MSSRLEIHLILLLMILKESGPVSPCDTCSYLSSCYCLDKDLRSVPQDLPISVINLYLNRNAIVSLNQSDFSRYTNIIYIDLSRNNLTRIIIGTFSNLPKLYRLDLYFNQITCIQPGSFSNLPQLSFLDLYSNQISNIQPGSFSNLPWLSSLVLSSNKISFFQPGSLLNLPQLRTLCLSSNKIYDIQDALGSLPNLTQLYTLQLFLSSNQIKKIHPGSFSNLPQISMLHLPSNKINNIQPGSFSNLPNLKTLDLSSNQINNIQPGTFSNLPQLSLLDLSSNQINIIPPGSFVNLTHLDRLNLSFNHISNIQTGMFSNLPQLKTLWLNKNKIKLLSGYDDLVLISTINLENNPWQCDCRMVPFRQNMIGSLFDDQITCNEPSRFSGRKLKDINPEDLICEEARIVRFEVVGGNSTSVKGETLVLRCEVSGIPTPDITVTLPSERNVTVESGGRVTVDVNGTITITNVTAVDSGLYICIAASPVGSTSATRILTTDFQMLTSAHISIPVTHVTSKRNDNRTPFSLYVPIGVSSVLVIFCAANAVLYKQRIKKPPLVPVSAATFDNMVAVHTGIYDVDGGAPRLPGTLGTGAAKLKIPSMSVVQGKAQTGALSGLHTNVYENDNKVITADTVSEQHTNVYENDNGVLKADSTFVLLTNVYENDVFTVTCGAK</sequence>
<dbReference type="Gene3D" id="2.60.40.10">
    <property type="entry name" value="Immunoglobulins"/>
    <property type="match status" value="1"/>
</dbReference>
<proteinExistence type="predicted"/>
<evidence type="ECO:0000256" key="2">
    <source>
        <dbReference type="ARBA" id="ARBA00022729"/>
    </source>
</evidence>
<evidence type="ECO:0000256" key="3">
    <source>
        <dbReference type="ARBA" id="ARBA00022737"/>
    </source>
</evidence>
<dbReference type="Proteomes" id="UP000001554">
    <property type="component" value="Chromosome 5"/>
</dbReference>
<feature type="transmembrane region" description="Helical" evidence="5">
    <location>
        <begin position="520"/>
        <end position="542"/>
    </location>
</feature>
<dbReference type="SMART" id="SM00369">
    <property type="entry name" value="LRR_TYP"/>
    <property type="match status" value="11"/>
</dbReference>
<dbReference type="Pfam" id="PF13927">
    <property type="entry name" value="Ig_3"/>
    <property type="match status" value="1"/>
</dbReference>
<evidence type="ECO:0000259" key="7">
    <source>
        <dbReference type="PROSITE" id="PS50835"/>
    </source>
</evidence>
<dbReference type="OrthoDB" id="643377at2759"/>
<evidence type="ECO:0000313" key="8">
    <source>
        <dbReference type="Proteomes" id="UP000001554"/>
    </source>
</evidence>
<dbReference type="InterPro" id="IPR013783">
    <property type="entry name" value="Ig-like_fold"/>
</dbReference>
<dbReference type="PANTHER" id="PTHR24366:SF170">
    <property type="entry name" value="RE50361P"/>
    <property type="match status" value="1"/>
</dbReference>
<dbReference type="InterPro" id="IPR003598">
    <property type="entry name" value="Ig_sub2"/>
</dbReference>
<dbReference type="PROSITE" id="PS51450">
    <property type="entry name" value="LRR"/>
    <property type="match status" value="6"/>
</dbReference>
<feature type="signal peptide" evidence="6">
    <location>
        <begin position="1"/>
        <end position="24"/>
    </location>
</feature>
<dbReference type="AlphaFoldDB" id="A0A9J7L6L4"/>
<dbReference type="InterPro" id="IPR003599">
    <property type="entry name" value="Ig_sub"/>
</dbReference>
<feature type="domain" description="Ig-like" evidence="7">
    <location>
        <begin position="392"/>
        <end position="491"/>
    </location>
</feature>
<dbReference type="FunFam" id="3.80.10.10:FF:002488">
    <property type="entry name" value="Uncharacterized protein"/>
    <property type="match status" value="1"/>
</dbReference>
<dbReference type="InterPro" id="IPR032675">
    <property type="entry name" value="LRR_dom_sf"/>
</dbReference>
<keyword evidence="4" id="KW-1015">Disulfide bond</keyword>
<dbReference type="InterPro" id="IPR036179">
    <property type="entry name" value="Ig-like_dom_sf"/>
</dbReference>
<keyword evidence="2 6" id="KW-0732">Signal</keyword>
<evidence type="ECO:0000256" key="5">
    <source>
        <dbReference type="SAM" id="Phobius"/>
    </source>
</evidence>
<keyword evidence="5" id="KW-0812">Transmembrane</keyword>
<dbReference type="KEGG" id="bfo:118416307"/>
<evidence type="ECO:0000256" key="6">
    <source>
        <dbReference type="SAM" id="SignalP"/>
    </source>
</evidence>
<dbReference type="SUPFAM" id="SSF52058">
    <property type="entry name" value="L domain-like"/>
    <property type="match status" value="1"/>
</dbReference>
<accession>A0A9J7L6L4</accession>
<dbReference type="GeneID" id="118416307"/>
<dbReference type="SMART" id="SM00409">
    <property type="entry name" value="IG"/>
    <property type="match status" value="1"/>
</dbReference>
<name>A0A9J7L6L4_BRAFL</name>
<dbReference type="InterPro" id="IPR003591">
    <property type="entry name" value="Leu-rich_rpt_typical-subtyp"/>
</dbReference>